<keyword evidence="3" id="KW-1185">Reference proteome</keyword>
<evidence type="ECO:0000259" key="1">
    <source>
        <dbReference type="Pfam" id="PF07238"/>
    </source>
</evidence>
<dbReference type="RefSeq" id="WP_014809257.1">
    <property type="nucleotide sequence ID" value="NC_018025.1"/>
</dbReference>
<dbReference type="EMBL" id="CP003360">
    <property type="protein sequence ID" value="AFM24107.1"/>
    <property type="molecule type" value="Genomic_DNA"/>
</dbReference>
<organism evidence="2 3">
    <name type="scientific">Desulfomonile tiedjei (strain ATCC 49306 / DSM 6799 / DCB-1)</name>
    <dbReference type="NCBI Taxonomy" id="706587"/>
    <lineage>
        <taxon>Bacteria</taxon>
        <taxon>Pseudomonadati</taxon>
        <taxon>Thermodesulfobacteriota</taxon>
        <taxon>Desulfomonilia</taxon>
        <taxon>Desulfomonilales</taxon>
        <taxon>Desulfomonilaceae</taxon>
        <taxon>Desulfomonile</taxon>
    </lineage>
</organism>
<evidence type="ECO:0000313" key="3">
    <source>
        <dbReference type="Proteomes" id="UP000006055"/>
    </source>
</evidence>
<dbReference type="HOGENOM" id="CLU_2117098_0_0_7"/>
<protein>
    <submittedName>
        <fullName evidence="2">PilZ domain-containing protein</fullName>
    </submittedName>
</protein>
<dbReference type="AlphaFoldDB" id="I4C3G6"/>
<dbReference type="Pfam" id="PF07238">
    <property type="entry name" value="PilZ"/>
    <property type="match status" value="1"/>
</dbReference>
<evidence type="ECO:0000313" key="2">
    <source>
        <dbReference type="EMBL" id="AFM24107.1"/>
    </source>
</evidence>
<dbReference type="STRING" id="706587.Desti_1395"/>
<proteinExistence type="predicted"/>
<dbReference type="InterPro" id="IPR009875">
    <property type="entry name" value="PilZ_domain"/>
</dbReference>
<accession>I4C3G6</accession>
<dbReference type="GO" id="GO:0035438">
    <property type="term" value="F:cyclic-di-GMP binding"/>
    <property type="evidence" value="ECO:0007669"/>
    <property type="project" value="InterPro"/>
</dbReference>
<dbReference type="KEGG" id="dti:Desti_1395"/>
<gene>
    <name evidence="2" type="ordered locus">Desti_1395</name>
</gene>
<sequence>MDSWENRRQAARKYMLFRIPAYDAETRRFLGLVQDINEKGVQLFGVRVDENTTKTLVIQASDYLKSSPLYLEVICRWTRKENSRGYYVCGFEIVRISEEARRNLSKLIEFVTLG</sequence>
<reference evidence="3" key="1">
    <citation type="submission" date="2012-06" db="EMBL/GenBank/DDBJ databases">
        <title>Complete sequence of chromosome of Desulfomonile tiedjei DSM 6799.</title>
        <authorList>
            <person name="Lucas S."/>
            <person name="Copeland A."/>
            <person name="Lapidus A."/>
            <person name="Glavina del Rio T."/>
            <person name="Dalin E."/>
            <person name="Tice H."/>
            <person name="Bruce D."/>
            <person name="Goodwin L."/>
            <person name="Pitluck S."/>
            <person name="Peters L."/>
            <person name="Ovchinnikova G."/>
            <person name="Zeytun A."/>
            <person name="Lu M."/>
            <person name="Kyrpides N."/>
            <person name="Mavromatis K."/>
            <person name="Ivanova N."/>
            <person name="Brettin T."/>
            <person name="Detter J.C."/>
            <person name="Han C."/>
            <person name="Larimer F."/>
            <person name="Land M."/>
            <person name="Hauser L."/>
            <person name="Markowitz V."/>
            <person name="Cheng J.-F."/>
            <person name="Hugenholtz P."/>
            <person name="Woyke T."/>
            <person name="Wu D."/>
            <person name="Spring S."/>
            <person name="Schroeder M."/>
            <person name="Brambilla E."/>
            <person name="Klenk H.-P."/>
            <person name="Eisen J.A."/>
        </authorList>
    </citation>
    <scope>NUCLEOTIDE SEQUENCE [LARGE SCALE GENOMIC DNA]</scope>
    <source>
        <strain evidence="3">ATCC 49306 / DSM 6799 / DCB-1</strain>
    </source>
</reference>
<name>I4C3G6_DESTA</name>
<feature type="domain" description="PilZ" evidence="1">
    <location>
        <begin position="6"/>
        <end position="109"/>
    </location>
</feature>
<dbReference type="Proteomes" id="UP000006055">
    <property type="component" value="Chromosome"/>
</dbReference>
<dbReference type="OrthoDB" id="6195799at2"/>